<sequence length="413" mass="45375">MTDDNCKCRFCGSRLETVFADLGSTPLSNSYVTRADIEAGRDRSYPLVVRVCEVCFLVQADEVVRHAEIFDADYTYFSSYSDSWVAHAGRYARAMTERYGLTSSSLVAEVASNDGYLLQHFHAAGVPVLGIEPTASTANAAIARGIPTRIEYFGNVFGRQLAEEGLQADLIAANNVLAHVPDILDFSAGFRELLKEDGVATFEFPHILNLIRDVQFDTIYHEHFSYLGLLTIERIFKRAGLRVFDVEELPTHGGSLRLFACRLEARHGETPAVEAMRAKEREAKLDSIGGYAGFPARIENCLASFRRFLTDVRAAGKTVAAYGAAAKGNTFFNVCGVTAADIPLIADRSHAKQGKFLPGSHIPIVSPESLIETRPDYVVIVPWNLASEVRSQLKVLEGSGTRFVTAIPETRVL</sequence>
<feature type="domain" description="Methyltransferase putative zinc binding" evidence="1">
    <location>
        <begin position="8"/>
        <end position="70"/>
    </location>
</feature>
<dbReference type="Pfam" id="PF08421">
    <property type="entry name" value="Methyltransf_13"/>
    <property type="match status" value="1"/>
</dbReference>
<organism evidence="3 4">
    <name type="scientific">Stappia albiluteola</name>
    <dbReference type="NCBI Taxonomy" id="2758565"/>
    <lineage>
        <taxon>Bacteria</taxon>
        <taxon>Pseudomonadati</taxon>
        <taxon>Pseudomonadota</taxon>
        <taxon>Alphaproteobacteria</taxon>
        <taxon>Hyphomicrobiales</taxon>
        <taxon>Stappiaceae</taxon>
        <taxon>Stappia</taxon>
    </lineage>
</organism>
<name>A0A839AHM5_9HYPH</name>
<keyword evidence="4" id="KW-1185">Reference proteome</keyword>
<proteinExistence type="predicted"/>
<dbReference type="Pfam" id="PF13489">
    <property type="entry name" value="Methyltransf_23"/>
    <property type="match status" value="1"/>
</dbReference>
<evidence type="ECO:0000313" key="3">
    <source>
        <dbReference type="EMBL" id="MBA5778538.1"/>
    </source>
</evidence>
<comment type="caution">
    <text evidence="3">The sequence shown here is derived from an EMBL/GenBank/DDBJ whole genome shotgun (WGS) entry which is preliminary data.</text>
</comment>
<dbReference type="Gene3D" id="3.40.50.150">
    <property type="entry name" value="Vaccinia Virus protein VP39"/>
    <property type="match status" value="1"/>
</dbReference>
<gene>
    <name evidence="3" type="ORF">H2509_15525</name>
</gene>
<evidence type="ECO:0000313" key="4">
    <source>
        <dbReference type="Proteomes" id="UP000541109"/>
    </source>
</evidence>
<keyword evidence="3" id="KW-0489">Methyltransferase</keyword>
<dbReference type="EMBL" id="JACFXV010000063">
    <property type="protein sequence ID" value="MBA5778538.1"/>
    <property type="molecule type" value="Genomic_DNA"/>
</dbReference>
<protein>
    <submittedName>
        <fullName evidence="3">Class I SAM-dependent methyltransferase</fullName>
    </submittedName>
</protein>
<dbReference type="InterPro" id="IPR013630">
    <property type="entry name" value="Methyltransf_Zn-bd_dom_put"/>
</dbReference>
<dbReference type="GO" id="GO:0032259">
    <property type="term" value="P:methylation"/>
    <property type="evidence" value="ECO:0007669"/>
    <property type="project" value="UniProtKB-KW"/>
</dbReference>
<dbReference type="InterPro" id="IPR029063">
    <property type="entry name" value="SAM-dependent_MTases_sf"/>
</dbReference>
<dbReference type="Proteomes" id="UP000541109">
    <property type="component" value="Unassembled WGS sequence"/>
</dbReference>
<dbReference type="RefSeq" id="WP_182166922.1">
    <property type="nucleotide sequence ID" value="NZ_JACFXV010000063.1"/>
</dbReference>
<dbReference type="PANTHER" id="PTHR43861">
    <property type="entry name" value="TRANS-ACONITATE 2-METHYLTRANSFERASE-RELATED"/>
    <property type="match status" value="1"/>
</dbReference>
<dbReference type="SUPFAM" id="SSF53335">
    <property type="entry name" value="S-adenosyl-L-methionine-dependent methyltransferases"/>
    <property type="match status" value="1"/>
</dbReference>
<dbReference type="InterPro" id="IPR013691">
    <property type="entry name" value="MeTrfase_14"/>
</dbReference>
<dbReference type="Gene3D" id="6.20.50.110">
    <property type="entry name" value="Methyltransferase, zinc-binding domain"/>
    <property type="match status" value="1"/>
</dbReference>
<evidence type="ECO:0000259" key="1">
    <source>
        <dbReference type="Pfam" id="PF08421"/>
    </source>
</evidence>
<dbReference type="InterPro" id="IPR038576">
    <property type="entry name" value="Methyltransf_Zn-bd_dom_put_sf"/>
</dbReference>
<evidence type="ECO:0000259" key="2">
    <source>
        <dbReference type="Pfam" id="PF08484"/>
    </source>
</evidence>
<dbReference type="AlphaFoldDB" id="A0A839AHM5"/>
<accession>A0A839AHM5</accession>
<dbReference type="Gene3D" id="3.40.50.720">
    <property type="entry name" value="NAD(P)-binding Rossmann-like Domain"/>
    <property type="match status" value="1"/>
</dbReference>
<reference evidence="3 4" key="1">
    <citation type="submission" date="2020-07" db="EMBL/GenBank/DDBJ databases">
        <title>Stappia sp., F7233, whole genome shotgun sequencing project.</title>
        <authorList>
            <person name="Jiang S."/>
            <person name="Liu Z.W."/>
            <person name="Du Z.J."/>
        </authorList>
    </citation>
    <scope>NUCLEOTIDE SEQUENCE [LARGE SCALE GENOMIC DNA]</scope>
    <source>
        <strain evidence="3 4">F7233</strain>
    </source>
</reference>
<dbReference type="PANTHER" id="PTHR43861:SF5">
    <property type="entry name" value="BLL5978 PROTEIN"/>
    <property type="match status" value="1"/>
</dbReference>
<keyword evidence="3" id="KW-0808">Transferase</keyword>
<dbReference type="GO" id="GO:0008168">
    <property type="term" value="F:methyltransferase activity"/>
    <property type="evidence" value="ECO:0007669"/>
    <property type="project" value="UniProtKB-KW"/>
</dbReference>
<feature type="domain" description="C-methyltransferase" evidence="2">
    <location>
        <begin position="250"/>
        <end position="408"/>
    </location>
</feature>
<dbReference type="Pfam" id="PF08484">
    <property type="entry name" value="Methyltransf_14"/>
    <property type="match status" value="1"/>
</dbReference>